<organism evidence="1">
    <name type="scientific">bioreactor metagenome</name>
    <dbReference type="NCBI Taxonomy" id="1076179"/>
    <lineage>
        <taxon>unclassified sequences</taxon>
        <taxon>metagenomes</taxon>
        <taxon>ecological metagenomes</taxon>
    </lineage>
</organism>
<evidence type="ECO:0000313" key="1">
    <source>
        <dbReference type="EMBL" id="MPM45905.1"/>
    </source>
</evidence>
<dbReference type="EMBL" id="VSSQ01011063">
    <property type="protein sequence ID" value="MPM45905.1"/>
    <property type="molecule type" value="Genomic_DNA"/>
</dbReference>
<sequence length="134" mass="14563">MATRNTRESCLLSPMARTRAATSMTGARTSSRMPIIRVICMELTSLVRRVTRDAVENFSMLEKEKLCTRAYSAARRFAPKPMPAREENAALPRPNASAISAMTTISKPLRTIKSVSALATPISTMSAITNGISS</sequence>
<reference evidence="1" key="1">
    <citation type="submission" date="2019-08" db="EMBL/GenBank/DDBJ databases">
        <authorList>
            <person name="Kucharzyk K."/>
            <person name="Murdoch R.W."/>
            <person name="Higgins S."/>
            <person name="Loffler F."/>
        </authorList>
    </citation>
    <scope>NUCLEOTIDE SEQUENCE</scope>
</reference>
<name>A0A644ZY85_9ZZZZ</name>
<comment type="caution">
    <text evidence="1">The sequence shown here is derived from an EMBL/GenBank/DDBJ whole genome shotgun (WGS) entry which is preliminary data.</text>
</comment>
<proteinExistence type="predicted"/>
<gene>
    <name evidence="1" type="ORF">SDC9_92597</name>
</gene>
<protein>
    <submittedName>
        <fullName evidence="1">Uncharacterized protein</fullName>
    </submittedName>
</protein>
<accession>A0A644ZY85</accession>
<dbReference type="AlphaFoldDB" id="A0A644ZY85"/>